<proteinExistence type="predicted"/>
<dbReference type="EMBL" id="CP073581">
    <property type="protein sequence ID" value="QUJ76025.1"/>
    <property type="molecule type" value="Genomic_DNA"/>
</dbReference>
<dbReference type="InterPro" id="IPR050557">
    <property type="entry name" value="RTX_toxin/Mannuronan_C5-epim"/>
</dbReference>
<gene>
    <name evidence="3" type="ORF">KDD17_13990</name>
</gene>
<dbReference type="Pfam" id="PF00353">
    <property type="entry name" value="HemolysinCabind"/>
    <property type="match status" value="4"/>
</dbReference>
<keyword evidence="2" id="KW-0964">Secreted</keyword>
<protein>
    <submittedName>
        <fullName evidence="3">M10 family metallopeptidase C-terminal domain-containing protein</fullName>
    </submittedName>
</protein>
<dbReference type="GO" id="GO:0008237">
    <property type="term" value="F:metallopeptidase activity"/>
    <property type="evidence" value="ECO:0007669"/>
    <property type="project" value="InterPro"/>
</dbReference>
<dbReference type="InterPro" id="IPR001343">
    <property type="entry name" value="Hemolysn_Ca-bd"/>
</dbReference>
<dbReference type="RefSeq" id="WP_212704223.1">
    <property type="nucleotide sequence ID" value="NZ_CP073581.1"/>
</dbReference>
<evidence type="ECO:0000313" key="3">
    <source>
        <dbReference type="EMBL" id="QUJ76025.1"/>
    </source>
</evidence>
<dbReference type="InterPro" id="IPR018511">
    <property type="entry name" value="Hemolysin-typ_Ca-bd_CS"/>
</dbReference>
<dbReference type="PANTHER" id="PTHR38340:SF1">
    <property type="entry name" value="S-LAYER PROTEIN"/>
    <property type="match status" value="1"/>
</dbReference>
<dbReference type="SUPFAM" id="SSF51120">
    <property type="entry name" value="beta-Roll"/>
    <property type="match status" value="3"/>
</dbReference>
<dbReference type="KEGG" id="sual:KDD17_13990"/>
<dbReference type="Gene3D" id="3.40.390.10">
    <property type="entry name" value="Collagenase (Catalytic Domain)"/>
    <property type="match status" value="1"/>
</dbReference>
<reference evidence="3" key="1">
    <citation type="submission" date="2021-04" db="EMBL/GenBank/DDBJ databases">
        <title>Complete genome sequence for Sulfitobacter sp. strain JK7-1.</title>
        <authorList>
            <person name="Park S.-J."/>
        </authorList>
    </citation>
    <scope>NUCLEOTIDE SEQUENCE</scope>
    <source>
        <strain evidence="3">JK7-1</strain>
    </source>
</reference>
<accession>A0A975PMA3</accession>
<dbReference type="SUPFAM" id="SSF55486">
    <property type="entry name" value="Metalloproteases ('zincins'), catalytic domain"/>
    <property type="match status" value="1"/>
</dbReference>
<dbReference type="Proteomes" id="UP000683291">
    <property type="component" value="Chromosome 1"/>
</dbReference>
<dbReference type="PRINTS" id="PR00313">
    <property type="entry name" value="CABNDNGRPT"/>
</dbReference>
<dbReference type="PANTHER" id="PTHR38340">
    <property type="entry name" value="S-LAYER PROTEIN"/>
    <property type="match status" value="1"/>
</dbReference>
<dbReference type="GO" id="GO:0005509">
    <property type="term" value="F:calcium ion binding"/>
    <property type="evidence" value="ECO:0007669"/>
    <property type="project" value="InterPro"/>
</dbReference>
<dbReference type="GO" id="GO:0005615">
    <property type="term" value="C:extracellular space"/>
    <property type="evidence" value="ECO:0007669"/>
    <property type="project" value="InterPro"/>
</dbReference>
<dbReference type="AlphaFoldDB" id="A0A975PMA3"/>
<sequence length="629" mass="65204">MVTRQQAIDGIWEDLSITTTSGQTYTVPSPLNGDSDAAAPYVFTFQYAGNTQPDDLPAGSTQYSGWTPFTAAERLRFEQLLDYVETIANVDFQLVSGQADPTMNVGKVTLPGSVAGTGGFGYSIAIDRDDNVTMTDYDNFVVYDNTLDLASGEDHLILHEILHALALKHPFEGPDPLPAAFENNKYSILSYTANPENGLFGDGLQLFDVLAVQERWGANLATATGNDSYTGARNSTVDVIWDAGGIDRLDASAIGTGVTLSLVEATFSSFNALNDVAIAYDAVIENAIGGAGDDSLTGNDVANALLGGAGDDTISGGGGNDVLLGGAGADALDGGDGIDRAQYTAASTGVLADLQLAGRNLGEAAGDTYNSIENVFGSGFADNLRGDAGNNTLWGGGGGDVLFGRAGEDVLSGMGGNDTLYGQGGDDDLRGGSGNDFLLGGDGADALNGGSGIDRAQYSDASGGVLADLQFSDRNLGFAAGDTYTLIENVFGSRFADNLRGDAGNNTLWGHDGGDKIFGRAGNDALLGMSGNDTLYGQDGNDRLWGGGGADQFMFENGFGQDMIMDFDPLASGEIINLHAVAAFTDFADLDANHLSRAGDNTLISDDDGNTITLLNVDRDALSIDHFAF</sequence>
<dbReference type="InterPro" id="IPR024079">
    <property type="entry name" value="MetalloPept_cat_dom_sf"/>
</dbReference>
<dbReference type="InterPro" id="IPR011049">
    <property type="entry name" value="Serralysin-like_metalloprot_C"/>
</dbReference>
<comment type="subcellular location">
    <subcellularLocation>
        <location evidence="1">Secreted</location>
    </subcellularLocation>
</comment>
<organism evidence="3 4">
    <name type="scientific">Sulfitobacter albidus</name>
    <dbReference type="NCBI Taxonomy" id="2829501"/>
    <lineage>
        <taxon>Bacteria</taxon>
        <taxon>Pseudomonadati</taxon>
        <taxon>Pseudomonadota</taxon>
        <taxon>Alphaproteobacteria</taxon>
        <taxon>Rhodobacterales</taxon>
        <taxon>Roseobacteraceae</taxon>
        <taxon>Sulfitobacter</taxon>
    </lineage>
</organism>
<name>A0A975PMA3_9RHOB</name>
<dbReference type="Gene3D" id="2.150.10.10">
    <property type="entry name" value="Serralysin-like metalloprotease, C-terminal"/>
    <property type="match status" value="4"/>
</dbReference>
<evidence type="ECO:0000256" key="2">
    <source>
        <dbReference type="ARBA" id="ARBA00022525"/>
    </source>
</evidence>
<evidence type="ECO:0000256" key="1">
    <source>
        <dbReference type="ARBA" id="ARBA00004613"/>
    </source>
</evidence>
<keyword evidence="4" id="KW-1185">Reference proteome</keyword>
<evidence type="ECO:0000313" key="4">
    <source>
        <dbReference type="Proteomes" id="UP000683291"/>
    </source>
</evidence>
<dbReference type="PROSITE" id="PS00330">
    <property type="entry name" value="HEMOLYSIN_CALCIUM"/>
    <property type="match status" value="6"/>
</dbReference>